<reference evidence="1 2" key="1">
    <citation type="journal article" date="2018" name="Evol. Lett.">
        <title>Horizontal gene cluster transfer increased hallucinogenic mushroom diversity.</title>
        <authorList>
            <person name="Reynolds H.T."/>
            <person name="Vijayakumar V."/>
            <person name="Gluck-Thaler E."/>
            <person name="Korotkin H.B."/>
            <person name="Matheny P.B."/>
            <person name="Slot J.C."/>
        </authorList>
    </citation>
    <scope>NUCLEOTIDE SEQUENCE [LARGE SCALE GENOMIC DNA]</scope>
    <source>
        <strain evidence="1 2">2629</strain>
    </source>
</reference>
<proteinExistence type="predicted"/>
<accession>A0A409WTD3</accession>
<dbReference type="EMBL" id="NHTK01005244">
    <property type="protein sequence ID" value="PPQ81736.1"/>
    <property type="molecule type" value="Genomic_DNA"/>
</dbReference>
<keyword evidence="2" id="KW-1185">Reference proteome</keyword>
<sequence length="128" mass="13916">MSGPTSGVYRIQNYRSRWSVTTKTDDGIAQPGDPIKTAKGAERTFPDESRLTVSIINGNQYTFQNIKTKMFIGSGEDESGNAAAAWSTTPQSWDVSSVGPGMWLVSMPGAADSFWFDSVVGENPWTEV</sequence>
<evidence type="ECO:0000313" key="1">
    <source>
        <dbReference type="EMBL" id="PPQ81736.1"/>
    </source>
</evidence>
<dbReference type="AlphaFoldDB" id="A0A409WTD3"/>
<dbReference type="Proteomes" id="UP000284842">
    <property type="component" value="Unassembled WGS sequence"/>
</dbReference>
<protein>
    <submittedName>
        <fullName evidence="1">Uncharacterized protein</fullName>
    </submittedName>
</protein>
<organism evidence="1 2">
    <name type="scientific">Panaeolus cyanescens</name>
    <dbReference type="NCBI Taxonomy" id="181874"/>
    <lineage>
        <taxon>Eukaryota</taxon>
        <taxon>Fungi</taxon>
        <taxon>Dikarya</taxon>
        <taxon>Basidiomycota</taxon>
        <taxon>Agaricomycotina</taxon>
        <taxon>Agaricomycetes</taxon>
        <taxon>Agaricomycetidae</taxon>
        <taxon>Agaricales</taxon>
        <taxon>Agaricineae</taxon>
        <taxon>Galeropsidaceae</taxon>
        <taxon>Panaeolus</taxon>
    </lineage>
</organism>
<gene>
    <name evidence="1" type="ORF">CVT24_003322</name>
</gene>
<evidence type="ECO:0000313" key="2">
    <source>
        <dbReference type="Proteomes" id="UP000284842"/>
    </source>
</evidence>
<name>A0A409WTD3_9AGAR</name>
<dbReference type="InParanoid" id="A0A409WTD3"/>
<comment type="caution">
    <text evidence="1">The sequence shown here is derived from an EMBL/GenBank/DDBJ whole genome shotgun (WGS) entry which is preliminary data.</text>
</comment>